<evidence type="ECO:0000313" key="2">
    <source>
        <dbReference type="Proteomes" id="UP000625283"/>
    </source>
</evidence>
<evidence type="ECO:0000313" key="1">
    <source>
        <dbReference type="EMBL" id="MBL1408807.1"/>
    </source>
</evidence>
<gene>
    <name evidence="1" type="ORF">JKG61_08610</name>
</gene>
<protein>
    <submittedName>
        <fullName evidence="1">Uncharacterized protein</fullName>
    </submittedName>
</protein>
<organism evidence="1 2">
    <name type="scientific">Sphingobacterium faecale</name>
    <dbReference type="NCBI Taxonomy" id="2803775"/>
    <lineage>
        <taxon>Bacteria</taxon>
        <taxon>Pseudomonadati</taxon>
        <taxon>Bacteroidota</taxon>
        <taxon>Sphingobacteriia</taxon>
        <taxon>Sphingobacteriales</taxon>
        <taxon>Sphingobacteriaceae</taxon>
        <taxon>Sphingobacterium</taxon>
    </lineage>
</organism>
<dbReference type="RefSeq" id="WP_202102568.1">
    <property type="nucleotide sequence ID" value="NZ_JAERTY010000004.1"/>
</dbReference>
<proteinExistence type="predicted"/>
<dbReference type="Proteomes" id="UP000625283">
    <property type="component" value="Unassembled WGS sequence"/>
</dbReference>
<sequence>MGHKNIFSDHVSIGMNEYVFNIVMSIDESFHLIIAESSPLDGRLDHKRIRIPIENARGLRDALNRAIAKIDKIDLMKFVSRSSLLDNVRGKNTIDDQTIKTEKREKVTNYIPSGTKDGIRSSNDILYDEQRKLYPQAYMPWSTEDDERLEKLFCNGTSTKELAKMFQRNPGAIRSRIKKLELREKYG</sequence>
<keyword evidence="2" id="KW-1185">Reference proteome</keyword>
<reference evidence="1 2" key="1">
    <citation type="submission" date="2021-01" db="EMBL/GenBank/DDBJ databases">
        <title>C459-1 draft genome sequence.</title>
        <authorList>
            <person name="Zhang X.-F."/>
        </authorList>
    </citation>
    <scope>NUCLEOTIDE SEQUENCE [LARGE SCALE GENOMIC DNA]</scope>
    <source>
        <strain evidence="2">C459-1</strain>
    </source>
</reference>
<accession>A0ABS1R276</accession>
<comment type="caution">
    <text evidence="1">The sequence shown here is derived from an EMBL/GenBank/DDBJ whole genome shotgun (WGS) entry which is preliminary data.</text>
</comment>
<name>A0ABS1R276_9SPHI</name>
<dbReference type="EMBL" id="JAERTY010000004">
    <property type="protein sequence ID" value="MBL1408807.1"/>
    <property type="molecule type" value="Genomic_DNA"/>
</dbReference>